<dbReference type="KEGG" id="lgi:LOTGIDRAFT_185601"/>
<proteinExistence type="predicted"/>
<evidence type="ECO:0000256" key="2">
    <source>
        <dbReference type="ARBA" id="ARBA00023128"/>
    </source>
</evidence>
<dbReference type="InterPro" id="IPR042289">
    <property type="entry name" value="COA6"/>
</dbReference>
<accession>V4AYV4</accession>
<dbReference type="RefSeq" id="XP_009046338.1">
    <property type="nucleotide sequence ID" value="XM_009048090.1"/>
</dbReference>
<dbReference type="OrthoDB" id="16284at2759"/>
<evidence type="ECO:0000313" key="5">
    <source>
        <dbReference type="Proteomes" id="UP000030746"/>
    </source>
</evidence>
<dbReference type="GO" id="GO:0042775">
    <property type="term" value="P:mitochondrial ATP synthesis coupled electron transport"/>
    <property type="evidence" value="ECO:0007669"/>
    <property type="project" value="TreeGrafter"/>
</dbReference>
<gene>
    <name evidence="4" type="ORF">LOTGIDRAFT_185601</name>
</gene>
<dbReference type="CTD" id="20244659"/>
<name>V4AYV4_LOTGI</name>
<organism evidence="4 5">
    <name type="scientific">Lottia gigantea</name>
    <name type="common">Giant owl limpet</name>
    <dbReference type="NCBI Taxonomy" id="225164"/>
    <lineage>
        <taxon>Eukaryota</taxon>
        <taxon>Metazoa</taxon>
        <taxon>Spiralia</taxon>
        <taxon>Lophotrochozoa</taxon>
        <taxon>Mollusca</taxon>
        <taxon>Gastropoda</taxon>
        <taxon>Patellogastropoda</taxon>
        <taxon>Lottioidea</taxon>
        <taxon>Lottiidae</taxon>
        <taxon>Lottia</taxon>
    </lineage>
</organism>
<evidence type="ECO:0000313" key="4">
    <source>
        <dbReference type="EMBL" id="ESP02868.1"/>
    </source>
</evidence>
<dbReference type="InterPro" id="IPR036549">
    <property type="entry name" value="CX6/COA6-like_sf"/>
</dbReference>
<dbReference type="EMBL" id="KB200129">
    <property type="protein sequence ID" value="ESP02868.1"/>
    <property type="molecule type" value="Genomic_DNA"/>
</dbReference>
<keyword evidence="2" id="KW-0496">Mitochondrion</keyword>
<dbReference type="GO" id="GO:0008535">
    <property type="term" value="P:respiratory chain complex IV assembly"/>
    <property type="evidence" value="ECO:0007669"/>
    <property type="project" value="InterPro"/>
</dbReference>
<comment type="subcellular location">
    <subcellularLocation>
        <location evidence="1">Mitochondrion</location>
    </subcellularLocation>
</comment>
<dbReference type="STRING" id="225164.V4AYV4"/>
<keyword evidence="3" id="KW-1015">Disulfide bond</keyword>
<reference evidence="4 5" key="1">
    <citation type="journal article" date="2013" name="Nature">
        <title>Insights into bilaterian evolution from three spiralian genomes.</title>
        <authorList>
            <person name="Simakov O."/>
            <person name="Marletaz F."/>
            <person name="Cho S.J."/>
            <person name="Edsinger-Gonzales E."/>
            <person name="Havlak P."/>
            <person name="Hellsten U."/>
            <person name="Kuo D.H."/>
            <person name="Larsson T."/>
            <person name="Lv J."/>
            <person name="Arendt D."/>
            <person name="Savage R."/>
            <person name="Osoegawa K."/>
            <person name="de Jong P."/>
            <person name="Grimwood J."/>
            <person name="Chapman J.A."/>
            <person name="Shapiro H."/>
            <person name="Aerts A."/>
            <person name="Otillar R.P."/>
            <person name="Terry A.Y."/>
            <person name="Boore J.L."/>
            <person name="Grigoriev I.V."/>
            <person name="Lindberg D.R."/>
            <person name="Seaver E.C."/>
            <person name="Weisblat D.A."/>
            <person name="Putnam N.H."/>
            <person name="Rokhsar D.S."/>
        </authorList>
    </citation>
    <scope>NUCLEOTIDE SEQUENCE [LARGE SCALE GENOMIC DNA]</scope>
</reference>
<dbReference type="InterPro" id="IPR048280">
    <property type="entry name" value="COX6B-like"/>
</dbReference>
<dbReference type="Pfam" id="PF02297">
    <property type="entry name" value="COX6B"/>
    <property type="match status" value="1"/>
</dbReference>
<evidence type="ECO:0008006" key="6">
    <source>
        <dbReference type="Google" id="ProtNLM"/>
    </source>
</evidence>
<evidence type="ECO:0000256" key="1">
    <source>
        <dbReference type="ARBA" id="ARBA00004173"/>
    </source>
</evidence>
<dbReference type="Proteomes" id="UP000030746">
    <property type="component" value="Unassembled WGS sequence"/>
</dbReference>
<evidence type="ECO:0000256" key="3">
    <source>
        <dbReference type="ARBA" id="ARBA00023157"/>
    </source>
</evidence>
<dbReference type="PROSITE" id="PS51808">
    <property type="entry name" value="CHCH"/>
    <property type="match status" value="1"/>
</dbReference>
<keyword evidence="5" id="KW-1185">Reference proteome</keyword>
<protein>
    <recommendedName>
        <fullName evidence="6">Cytochrome c oxidase assembly factor 6</fullName>
    </recommendedName>
</protein>
<sequence length="81" mass="9717">MAYPNKEEREICYKARDDFWKCVEDNDGDKSKCKKLRSIYESKCSKSWVKHFDKRVEFLNYKKQMAAGYDPITQEPLKPET</sequence>
<dbReference type="GeneID" id="20244659"/>
<dbReference type="OMA" id="ERAKCWS"/>
<dbReference type="PANTHER" id="PTHR46690:SF1">
    <property type="entry name" value="CYTOCHROME C OXIDASE ASSEMBLY FACTOR 6 HOMOLOG"/>
    <property type="match status" value="1"/>
</dbReference>
<dbReference type="GO" id="GO:0005739">
    <property type="term" value="C:mitochondrion"/>
    <property type="evidence" value="ECO:0007669"/>
    <property type="project" value="UniProtKB-SubCell"/>
</dbReference>
<dbReference type="HOGENOM" id="CLU_142408_4_0_1"/>
<dbReference type="Gene3D" id="1.10.10.140">
    <property type="entry name" value="Cytochrome c oxidase, subunit VIb"/>
    <property type="match status" value="1"/>
</dbReference>
<dbReference type="SUPFAM" id="SSF47694">
    <property type="entry name" value="Cytochrome c oxidase subunit h"/>
    <property type="match status" value="1"/>
</dbReference>
<dbReference type="PANTHER" id="PTHR46690">
    <property type="entry name" value="CYTOCHROME C OXIDASE ASSEMBLY FACTOR 6 HOMOLOG"/>
    <property type="match status" value="1"/>
</dbReference>
<dbReference type="AlphaFoldDB" id="V4AYV4"/>